<evidence type="ECO:0008006" key="17">
    <source>
        <dbReference type="Google" id="ProtNLM"/>
    </source>
</evidence>
<dbReference type="Gene3D" id="1.10.150.50">
    <property type="entry name" value="Transcription Factor, Ets-1"/>
    <property type="match status" value="1"/>
</dbReference>
<evidence type="ECO:0000256" key="3">
    <source>
        <dbReference type="ARBA" id="ARBA00022499"/>
    </source>
</evidence>
<evidence type="ECO:0000259" key="14">
    <source>
        <dbReference type="PROSITE" id="PS52014"/>
    </source>
</evidence>
<feature type="domain" description="PHD-type" evidence="13">
    <location>
        <begin position="354"/>
        <end position="418"/>
    </location>
</feature>
<feature type="region of interest" description="Disordered" evidence="12">
    <location>
        <begin position="188"/>
        <end position="208"/>
    </location>
</feature>
<evidence type="ECO:0000256" key="8">
    <source>
        <dbReference type="ARBA" id="ARBA00022843"/>
    </source>
</evidence>
<evidence type="ECO:0000256" key="2">
    <source>
        <dbReference type="ARBA" id="ARBA00022491"/>
    </source>
</evidence>
<accession>A0A6J8CIH4</accession>
<comment type="subcellular location">
    <subcellularLocation>
        <location evidence="1">Nucleus</location>
    </subcellularLocation>
</comment>
<dbReference type="AlphaFoldDB" id="A0A6J8CIH4"/>
<proteinExistence type="predicted"/>
<dbReference type="SMART" id="SM00249">
    <property type="entry name" value="PHD"/>
    <property type="match status" value="2"/>
</dbReference>
<evidence type="ECO:0000256" key="5">
    <source>
        <dbReference type="ARBA" id="ARBA00022723"/>
    </source>
</evidence>
<keyword evidence="5" id="KW-0479">Metal-binding</keyword>
<dbReference type="GO" id="GO:0008270">
    <property type="term" value="F:zinc ion binding"/>
    <property type="evidence" value="ECO:0007669"/>
    <property type="project" value="UniProtKB-KW"/>
</dbReference>
<dbReference type="InterPro" id="IPR013761">
    <property type="entry name" value="SAM/pointed_sf"/>
</dbReference>
<sequence>MPLAKYKSVIIECIDQLRQRKARPDAMRIAHLVARRHGLKTAETEAYLEQLVDSGDVLKVEFKGNTSYRVPSSSKSIKHGKKSLNSDATNKNILEALAALCGSGADGENKGASVKEIEKWFNTNSVEPRLTKQQLQVALDREADNLVILKLDNGYYKIISESGKEKQKKGGLKRKLSPKPVLKTEISYDESSLNRRGRPLSKRKKIRKSHGPDFETFYEQRANSPGTSLSCDYCLKSAREKDNGDLEKILLCKDCNAQAHPSCMGYNPVLAKRALRGPWQCIDCKICIVCEDAGDPVSKIYIVYEDSGVCVNKICIVCEDSSVCVSKICIVCEDSSVCLSKIGIVWEDSSDRLSKICIVCEDSGDHVSKICIVCEDAGDPDMMLVCDACDKGFHMNCHEPAVEKKPQGKWVCGNCVTEGTADVSVEIEDTQEEEQVAEGGGASCLPTPCESPASEEEEEERPKPPPKKMKKKLEIRPSAAPLAKYPDASRWKVVDVVGFFVKLGFKEQASSFQDQEIDGQSLLLLKRSDVLTGLNLKLGPALKIYQHVAKLQTVGIDLDDY</sequence>
<evidence type="ECO:0000256" key="7">
    <source>
        <dbReference type="ARBA" id="ARBA00022833"/>
    </source>
</evidence>
<keyword evidence="3" id="KW-1017">Isopeptide bond</keyword>
<evidence type="ECO:0000313" key="16">
    <source>
        <dbReference type="Proteomes" id="UP000507470"/>
    </source>
</evidence>
<dbReference type="CDD" id="cd09583">
    <property type="entry name" value="SAM_Atherin-like"/>
    <property type="match status" value="1"/>
</dbReference>
<feature type="domain" description="PHD-type" evidence="13">
    <location>
        <begin position="228"/>
        <end position="287"/>
    </location>
</feature>
<dbReference type="InterPro" id="IPR001965">
    <property type="entry name" value="Znf_PHD"/>
</dbReference>
<reference evidence="15 16" key="1">
    <citation type="submission" date="2020-06" db="EMBL/GenBank/DDBJ databases">
        <authorList>
            <person name="Li R."/>
            <person name="Bekaert M."/>
        </authorList>
    </citation>
    <scope>NUCLEOTIDE SEQUENCE [LARGE SCALE GENOMIC DNA]</scope>
    <source>
        <strain evidence="16">wild</strain>
    </source>
</reference>
<name>A0A6J8CIH4_MYTCO</name>
<dbReference type="SUPFAM" id="SSF57903">
    <property type="entry name" value="FYVE/PHD zinc finger"/>
    <property type="match status" value="2"/>
</dbReference>
<evidence type="ECO:0000256" key="10">
    <source>
        <dbReference type="ARBA" id="ARBA00023242"/>
    </source>
</evidence>
<feature type="compositionally biased region" description="Basic residues" evidence="12">
    <location>
        <begin position="464"/>
        <end position="473"/>
    </location>
</feature>
<dbReference type="GO" id="GO:0003682">
    <property type="term" value="F:chromatin binding"/>
    <property type="evidence" value="ECO:0007669"/>
    <property type="project" value="TreeGrafter"/>
</dbReference>
<protein>
    <recommendedName>
        <fullName evidence="17">Histone acetyltransferase</fullName>
    </recommendedName>
</protein>
<evidence type="ECO:0000256" key="11">
    <source>
        <dbReference type="PROSITE-ProRule" id="PRU00146"/>
    </source>
</evidence>
<evidence type="ECO:0000259" key="13">
    <source>
        <dbReference type="PROSITE" id="PS50016"/>
    </source>
</evidence>
<keyword evidence="2" id="KW-0678">Repressor</keyword>
<keyword evidence="7" id="KW-0862">Zinc</keyword>
<dbReference type="OrthoDB" id="10004495at2759"/>
<keyword evidence="16" id="KW-1185">Reference proteome</keyword>
<dbReference type="EMBL" id="CACVKT020005607">
    <property type="protein sequence ID" value="CAC5396253.1"/>
    <property type="molecule type" value="Genomic_DNA"/>
</dbReference>
<dbReference type="GO" id="GO:0005634">
    <property type="term" value="C:nucleus"/>
    <property type="evidence" value="ECO:0007669"/>
    <property type="project" value="UniProtKB-SubCell"/>
</dbReference>
<dbReference type="InterPro" id="IPR001660">
    <property type="entry name" value="SAM"/>
</dbReference>
<keyword evidence="10" id="KW-0539">Nucleus</keyword>
<evidence type="ECO:0000256" key="6">
    <source>
        <dbReference type="ARBA" id="ARBA00022771"/>
    </source>
</evidence>
<dbReference type="InterPro" id="IPR011011">
    <property type="entry name" value="Znf_FYVE_PHD"/>
</dbReference>
<dbReference type="PROSITE" id="PS52014">
    <property type="entry name" value="SAMD1_WH"/>
    <property type="match status" value="1"/>
</dbReference>
<dbReference type="Proteomes" id="UP000507470">
    <property type="component" value="Unassembled WGS sequence"/>
</dbReference>
<dbReference type="InterPro" id="IPR048589">
    <property type="entry name" value="SAMD1-like_WH"/>
</dbReference>
<dbReference type="Pfam" id="PF00536">
    <property type="entry name" value="SAM_1"/>
    <property type="match status" value="1"/>
</dbReference>
<keyword evidence="8" id="KW-0832">Ubl conjugation</keyword>
<evidence type="ECO:0000256" key="12">
    <source>
        <dbReference type="SAM" id="MobiDB-lite"/>
    </source>
</evidence>
<evidence type="ECO:0000256" key="4">
    <source>
        <dbReference type="ARBA" id="ARBA00022553"/>
    </source>
</evidence>
<dbReference type="Pfam" id="PF00628">
    <property type="entry name" value="PHD"/>
    <property type="match status" value="2"/>
</dbReference>
<dbReference type="InterPro" id="IPR050548">
    <property type="entry name" value="PcG_chromatin_remod_factors"/>
</dbReference>
<dbReference type="GO" id="GO:0006325">
    <property type="term" value="P:chromatin organization"/>
    <property type="evidence" value="ECO:0007669"/>
    <property type="project" value="UniProtKB-KW"/>
</dbReference>
<keyword evidence="6 11" id="KW-0863">Zinc-finger</keyword>
<gene>
    <name evidence="15" type="ORF">MCOR_30836</name>
</gene>
<dbReference type="InterPro" id="IPR019787">
    <property type="entry name" value="Znf_PHD-finger"/>
</dbReference>
<keyword evidence="4" id="KW-0597">Phosphoprotein</keyword>
<dbReference type="GO" id="GO:0045892">
    <property type="term" value="P:negative regulation of DNA-templated transcription"/>
    <property type="evidence" value="ECO:0007669"/>
    <property type="project" value="TreeGrafter"/>
</dbReference>
<organism evidence="15 16">
    <name type="scientific">Mytilus coruscus</name>
    <name type="common">Sea mussel</name>
    <dbReference type="NCBI Taxonomy" id="42192"/>
    <lineage>
        <taxon>Eukaryota</taxon>
        <taxon>Metazoa</taxon>
        <taxon>Spiralia</taxon>
        <taxon>Lophotrochozoa</taxon>
        <taxon>Mollusca</taxon>
        <taxon>Bivalvia</taxon>
        <taxon>Autobranchia</taxon>
        <taxon>Pteriomorphia</taxon>
        <taxon>Mytilida</taxon>
        <taxon>Mytiloidea</taxon>
        <taxon>Mytilidae</taxon>
        <taxon>Mytilinae</taxon>
        <taxon>Mytilus</taxon>
    </lineage>
</organism>
<dbReference type="InterPro" id="IPR013083">
    <property type="entry name" value="Znf_RING/FYVE/PHD"/>
</dbReference>
<dbReference type="CDD" id="cd15527">
    <property type="entry name" value="PHD2_KAT6A_6B"/>
    <property type="match status" value="1"/>
</dbReference>
<dbReference type="PROSITE" id="PS50016">
    <property type="entry name" value="ZF_PHD_2"/>
    <property type="match status" value="2"/>
</dbReference>
<evidence type="ECO:0000256" key="1">
    <source>
        <dbReference type="ARBA" id="ARBA00004123"/>
    </source>
</evidence>
<evidence type="ECO:0000256" key="9">
    <source>
        <dbReference type="ARBA" id="ARBA00022853"/>
    </source>
</evidence>
<dbReference type="GO" id="GO:0042393">
    <property type="term" value="F:histone binding"/>
    <property type="evidence" value="ECO:0007669"/>
    <property type="project" value="TreeGrafter"/>
</dbReference>
<keyword evidence="9" id="KW-0156">Chromatin regulator</keyword>
<dbReference type="Gene3D" id="3.30.40.10">
    <property type="entry name" value="Zinc/RING finger domain, C3HC4 (zinc finger)"/>
    <property type="match status" value="2"/>
</dbReference>
<feature type="domain" description="SAMD1-like winged helix (WH)" evidence="14">
    <location>
        <begin position="1"/>
        <end position="74"/>
    </location>
</feature>
<feature type="compositionally biased region" description="Basic residues" evidence="12">
    <location>
        <begin position="195"/>
        <end position="208"/>
    </location>
</feature>
<dbReference type="PANTHER" id="PTHR12247:SF139">
    <property type="entry name" value="ATHERIN-RELATED"/>
    <property type="match status" value="1"/>
</dbReference>
<dbReference type="GO" id="GO:0003677">
    <property type="term" value="F:DNA binding"/>
    <property type="evidence" value="ECO:0007669"/>
    <property type="project" value="InterPro"/>
</dbReference>
<dbReference type="PANTHER" id="PTHR12247">
    <property type="entry name" value="POLYCOMB GROUP PROTEIN"/>
    <property type="match status" value="1"/>
</dbReference>
<dbReference type="Pfam" id="PF21524">
    <property type="entry name" value="SAMD1_WH"/>
    <property type="match status" value="1"/>
</dbReference>
<dbReference type="SMART" id="SM00454">
    <property type="entry name" value="SAM"/>
    <property type="match status" value="1"/>
</dbReference>
<evidence type="ECO:0000313" key="15">
    <source>
        <dbReference type="EMBL" id="CAC5396253.1"/>
    </source>
</evidence>
<feature type="region of interest" description="Disordered" evidence="12">
    <location>
        <begin position="435"/>
        <end position="473"/>
    </location>
</feature>
<dbReference type="SUPFAM" id="SSF47769">
    <property type="entry name" value="SAM/Pointed domain"/>
    <property type="match status" value="1"/>
</dbReference>